<protein>
    <recommendedName>
        <fullName evidence="6">Glutathione S-transferase</fullName>
    </recommendedName>
</protein>
<dbReference type="Pfam" id="PF13417">
    <property type="entry name" value="GST_N_3"/>
    <property type="match status" value="1"/>
</dbReference>
<dbReference type="InterPro" id="IPR036249">
    <property type="entry name" value="Thioredoxin-like_sf"/>
</dbReference>
<dbReference type="PANTHER" id="PTHR44051:SF3">
    <property type="entry name" value="TRANSCRIPTIONAL REGULATOR URE2"/>
    <property type="match status" value="1"/>
</dbReference>
<evidence type="ECO:0008006" key="6">
    <source>
        <dbReference type="Google" id="ProtNLM"/>
    </source>
</evidence>
<dbReference type="InterPro" id="IPR040079">
    <property type="entry name" value="Glutathione_S-Trfase"/>
</dbReference>
<dbReference type="SUPFAM" id="SSF47616">
    <property type="entry name" value="GST C-terminal domain-like"/>
    <property type="match status" value="1"/>
</dbReference>
<feature type="domain" description="GST N-terminal" evidence="2">
    <location>
        <begin position="4"/>
        <end position="110"/>
    </location>
</feature>
<evidence type="ECO:0000259" key="3">
    <source>
        <dbReference type="PROSITE" id="PS50405"/>
    </source>
</evidence>
<dbReference type="PROSITE" id="PS50404">
    <property type="entry name" value="GST_NTER"/>
    <property type="match status" value="1"/>
</dbReference>
<keyword evidence="5" id="KW-1185">Reference proteome</keyword>
<dbReference type="Proteomes" id="UP001276659">
    <property type="component" value="Unassembled WGS sequence"/>
</dbReference>
<dbReference type="SFLD" id="SFLDS00019">
    <property type="entry name" value="Glutathione_Transferase_(cytos"/>
    <property type="match status" value="1"/>
</dbReference>
<dbReference type="PANTHER" id="PTHR44051">
    <property type="entry name" value="GLUTATHIONE S-TRANSFERASE-RELATED"/>
    <property type="match status" value="1"/>
</dbReference>
<evidence type="ECO:0000313" key="5">
    <source>
        <dbReference type="Proteomes" id="UP001276659"/>
    </source>
</evidence>
<feature type="domain" description="GST C-terminal" evidence="3">
    <location>
        <begin position="116"/>
        <end position="249"/>
    </location>
</feature>
<dbReference type="Gene3D" id="1.20.1050.10">
    <property type="match status" value="1"/>
</dbReference>
<evidence type="ECO:0000313" key="4">
    <source>
        <dbReference type="EMBL" id="KAK3168217.1"/>
    </source>
</evidence>
<dbReference type="SUPFAM" id="SSF52833">
    <property type="entry name" value="Thioredoxin-like"/>
    <property type="match status" value="1"/>
</dbReference>
<gene>
    <name evidence="4" type="ORF">OEA41_004663</name>
</gene>
<reference evidence="4" key="1">
    <citation type="submission" date="2022-11" db="EMBL/GenBank/DDBJ databases">
        <title>Chromosomal genome sequence assembly and mating type (MAT) locus characterization of the leprose asexual lichenized fungus Lepraria neglecta (Nyl.) Erichsen.</title>
        <authorList>
            <person name="Allen J.L."/>
            <person name="Pfeffer B."/>
        </authorList>
    </citation>
    <scope>NUCLEOTIDE SEQUENCE</scope>
    <source>
        <strain evidence="4">Allen 5258</strain>
    </source>
</reference>
<comment type="similarity">
    <text evidence="1">Belongs to the GST superfamily.</text>
</comment>
<dbReference type="PROSITE" id="PS50405">
    <property type="entry name" value="GST_CTER"/>
    <property type="match status" value="1"/>
</dbReference>
<dbReference type="EMBL" id="JASNWA010000010">
    <property type="protein sequence ID" value="KAK3168217.1"/>
    <property type="molecule type" value="Genomic_DNA"/>
</dbReference>
<sequence>MVLQPITLYSAPFGPNPWKVAIILTELSIPFETVAIWDATELKKAPYATEVNANGREPGKKNLRPHLQQLWKISYAKATPSAIKDPNTGIILWESCAIISYLIAEYDKSHTISYATTPEKYLQDQWFFFQASGQGPYYGQAGWFNLFHPEKLPSAQKRYNDEMKRVVGVLGNALAKSKSGWLVGDKCTYVDLAFFMWDENIEQIMAPFEGEWDPAQFPNWQKWHGRMAEREAVKKVVEEQAKMLAGAKH</sequence>
<organism evidence="4 5">
    <name type="scientific">Lepraria neglecta</name>
    <dbReference type="NCBI Taxonomy" id="209136"/>
    <lineage>
        <taxon>Eukaryota</taxon>
        <taxon>Fungi</taxon>
        <taxon>Dikarya</taxon>
        <taxon>Ascomycota</taxon>
        <taxon>Pezizomycotina</taxon>
        <taxon>Lecanoromycetes</taxon>
        <taxon>OSLEUM clade</taxon>
        <taxon>Lecanoromycetidae</taxon>
        <taxon>Lecanorales</taxon>
        <taxon>Lecanorineae</taxon>
        <taxon>Stereocaulaceae</taxon>
        <taxon>Lepraria</taxon>
    </lineage>
</organism>
<dbReference type="InterPro" id="IPR036282">
    <property type="entry name" value="Glutathione-S-Trfase_C_sf"/>
</dbReference>
<dbReference type="Pfam" id="PF14497">
    <property type="entry name" value="GST_C_3"/>
    <property type="match status" value="1"/>
</dbReference>
<dbReference type="InterPro" id="IPR004045">
    <property type="entry name" value="Glutathione_S-Trfase_N"/>
</dbReference>
<evidence type="ECO:0000259" key="2">
    <source>
        <dbReference type="PROSITE" id="PS50404"/>
    </source>
</evidence>
<dbReference type="SFLD" id="SFLDG00358">
    <property type="entry name" value="Main_(cytGST)"/>
    <property type="match status" value="1"/>
</dbReference>
<dbReference type="InterPro" id="IPR010987">
    <property type="entry name" value="Glutathione-S-Trfase_C-like"/>
</dbReference>
<comment type="caution">
    <text evidence="4">The sequence shown here is derived from an EMBL/GenBank/DDBJ whole genome shotgun (WGS) entry which is preliminary data.</text>
</comment>
<evidence type="ECO:0000256" key="1">
    <source>
        <dbReference type="ARBA" id="ARBA00007409"/>
    </source>
</evidence>
<dbReference type="InterPro" id="IPR004046">
    <property type="entry name" value="GST_C"/>
</dbReference>
<accession>A0AAD9Z1G0</accession>
<name>A0AAD9Z1G0_9LECA</name>
<dbReference type="AlphaFoldDB" id="A0AAD9Z1G0"/>
<dbReference type="Gene3D" id="3.40.30.10">
    <property type="entry name" value="Glutaredoxin"/>
    <property type="match status" value="1"/>
</dbReference>
<proteinExistence type="inferred from homology"/>